<evidence type="ECO:0000256" key="1">
    <source>
        <dbReference type="ARBA" id="ARBA00022679"/>
    </source>
</evidence>
<evidence type="ECO:0000256" key="2">
    <source>
        <dbReference type="ARBA" id="ARBA00023253"/>
    </source>
</evidence>
<proteinExistence type="predicted"/>
<sequence length="530" mass="59029">MPLSRHGRRQHVPCLPFSSSLPLPLPKLVPLLVFVLAGAVTVLYRLLRPWPSLDAELGQDVEGGDRESRMLDLPAFEDVIRYERALPQHQRQRVESESGHEKGKQQNRYLYFAGEASETGWNNVLQEQLLNTHLAYLANRAYVFRPHIARAHPPFPDTLPNGTRHMLKIPMNAFVAGPTGGGDWGPGANDAPRAISKEWWDDVCQEGEVLDLSAPVVNAELGLSGADSETTGQDRIVSWARKLREVDAECVRVVDGAPFDFLFLTTDQVPTIWPSYGDSPTLTEFAWSPLITRAVARNFALLSPQPVPPALLPLGYLTSLSPSSPLQADDTASSPRRFDAYIPLRIDAAPIRGLLALHVRRGDYATHCPRLAQWKQPYNAWNLFGQLDFRASGLFPPLPDRFDVPEGLSYEEAMQLHCFPDVDTIVEKVRNVVNSYRWQHKITSVYVSTDGTPSWVETLVARLRGAGFERVTTTLDLQTSRDEKAVGQAVDMAISTAAQVFIGNGWSSLTSNVVQFRLAGGREPHSIRFW</sequence>
<dbReference type="InterPro" id="IPR019378">
    <property type="entry name" value="GDP-Fuc_O-FucTrfase"/>
</dbReference>
<comment type="caution">
    <text evidence="4">The sequence shown here is derived from an EMBL/GenBank/DDBJ whole genome shotgun (WGS) entry which is preliminary data.</text>
</comment>
<evidence type="ECO:0000256" key="3">
    <source>
        <dbReference type="ARBA" id="ARBA00023277"/>
    </source>
</evidence>
<dbReference type="Gene3D" id="3.40.50.11350">
    <property type="match status" value="1"/>
</dbReference>
<dbReference type="AlphaFoldDB" id="A0AAD6Y3B9"/>
<keyword evidence="5" id="KW-1185">Reference proteome</keyword>
<dbReference type="Pfam" id="PF10250">
    <property type="entry name" value="O-FucT"/>
    <property type="match status" value="1"/>
</dbReference>
<evidence type="ECO:0000313" key="5">
    <source>
        <dbReference type="Proteomes" id="UP001219525"/>
    </source>
</evidence>
<dbReference type="GO" id="GO:0006004">
    <property type="term" value="P:fucose metabolic process"/>
    <property type="evidence" value="ECO:0007669"/>
    <property type="project" value="UniProtKB-KW"/>
</dbReference>
<evidence type="ECO:0000313" key="4">
    <source>
        <dbReference type="EMBL" id="KAJ7192424.1"/>
    </source>
</evidence>
<dbReference type="EMBL" id="JARJCW010000120">
    <property type="protein sequence ID" value="KAJ7192424.1"/>
    <property type="molecule type" value="Genomic_DNA"/>
</dbReference>
<keyword evidence="3" id="KW-0119">Carbohydrate metabolism</keyword>
<keyword evidence="2" id="KW-0294">Fucose metabolism</keyword>
<name>A0AAD6Y3B9_9AGAR</name>
<keyword evidence="1" id="KW-0808">Transferase</keyword>
<gene>
    <name evidence="4" type="ORF">GGX14DRAFT_595703</name>
</gene>
<protein>
    <submittedName>
        <fullName evidence="4">Uncharacterized protein</fullName>
    </submittedName>
</protein>
<reference evidence="4" key="1">
    <citation type="submission" date="2023-03" db="EMBL/GenBank/DDBJ databases">
        <title>Massive genome expansion in bonnet fungi (Mycena s.s.) driven by repeated elements and novel gene families across ecological guilds.</title>
        <authorList>
            <consortium name="Lawrence Berkeley National Laboratory"/>
            <person name="Harder C.B."/>
            <person name="Miyauchi S."/>
            <person name="Viragh M."/>
            <person name="Kuo A."/>
            <person name="Thoen E."/>
            <person name="Andreopoulos B."/>
            <person name="Lu D."/>
            <person name="Skrede I."/>
            <person name="Drula E."/>
            <person name="Henrissat B."/>
            <person name="Morin E."/>
            <person name="Kohler A."/>
            <person name="Barry K."/>
            <person name="LaButti K."/>
            <person name="Morin E."/>
            <person name="Salamov A."/>
            <person name="Lipzen A."/>
            <person name="Mereny Z."/>
            <person name="Hegedus B."/>
            <person name="Baldrian P."/>
            <person name="Stursova M."/>
            <person name="Weitz H."/>
            <person name="Taylor A."/>
            <person name="Grigoriev I.V."/>
            <person name="Nagy L.G."/>
            <person name="Martin F."/>
            <person name="Kauserud H."/>
        </authorList>
    </citation>
    <scope>NUCLEOTIDE SEQUENCE</scope>
    <source>
        <strain evidence="4">9144</strain>
    </source>
</reference>
<organism evidence="4 5">
    <name type="scientific">Mycena pura</name>
    <dbReference type="NCBI Taxonomy" id="153505"/>
    <lineage>
        <taxon>Eukaryota</taxon>
        <taxon>Fungi</taxon>
        <taxon>Dikarya</taxon>
        <taxon>Basidiomycota</taxon>
        <taxon>Agaricomycotina</taxon>
        <taxon>Agaricomycetes</taxon>
        <taxon>Agaricomycetidae</taxon>
        <taxon>Agaricales</taxon>
        <taxon>Marasmiineae</taxon>
        <taxon>Mycenaceae</taxon>
        <taxon>Mycena</taxon>
    </lineage>
</organism>
<dbReference type="GO" id="GO:0016740">
    <property type="term" value="F:transferase activity"/>
    <property type="evidence" value="ECO:0007669"/>
    <property type="project" value="UniProtKB-KW"/>
</dbReference>
<dbReference type="CDD" id="cd11296">
    <property type="entry name" value="O-FucT_like"/>
    <property type="match status" value="1"/>
</dbReference>
<accession>A0AAD6Y3B9</accession>
<dbReference type="Proteomes" id="UP001219525">
    <property type="component" value="Unassembled WGS sequence"/>
</dbReference>